<gene>
    <name evidence="1" type="ORF">I6H88_10120</name>
</gene>
<dbReference type="RefSeq" id="WP_034870655.1">
    <property type="nucleotide sequence ID" value="NZ_CBCSDR010000008.1"/>
</dbReference>
<evidence type="ECO:0000313" key="1">
    <source>
        <dbReference type="EMBL" id="QQN60899.1"/>
    </source>
</evidence>
<keyword evidence="2" id="KW-1185">Reference proteome</keyword>
<dbReference type="AlphaFoldDB" id="A0A7T7V363"/>
<dbReference type="GeneID" id="93135232"/>
<dbReference type="NCBIfam" id="NF047353">
    <property type="entry name" value="tube_lmo2291"/>
    <property type="match status" value="1"/>
</dbReference>
<sequence length="164" mass="18869">MERYIKGEESIFYIKYNGVWCPIACEKSSTMSEDADMITTTTRENGGWESQKPTLQRYSISLSGQAVKEDKPGILSYWRIRQLKRNRTLIEWQRKNLYGYYIDSGRAYISSISDGNEVDSYMTFTATLVGYGKPEESDERVYVLANERDKVVVNEVENALGAKK</sequence>
<dbReference type="OrthoDB" id="1254501at2"/>
<accession>A0A7T7V363</accession>
<dbReference type="KEGG" id="egm:AYC65_20115"/>
<reference evidence="1 2" key="1">
    <citation type="submission" date="2020-12" db="EMBL/GenBank/DDBJ databases">
        <title>FDA dAtabase for Regulatory Grade micrObial Sequences (FDA-ARGOS): Supporting development and validation of Infectious Disease Dx tests.</title>
        <authorList>
            <person name="Kerrigan L."/>
            <person name="Long C."/>
            <person name="Tallon L."/>
            <person name="Sadzewicz L."/>
            <person name="Zhao X."/>
            <person name="Boylan J."/>
            <person name="Ott S."/>
            <person name="Bowen H."/>
            <person name="Vavikolanu K."/>
            <person name="Mehta A."/>
            <person name="Aluvathingal J."/>
            <person name="Nadendla S."/>
            <person name="Yan Y."/>
            <person name="Sichtig H."/>
        </authorList>
    </citation>
    <scope>NUCLEOTIDE SEQUENCE [LARGE SCALE GENOMIC DNA]</scope>
    <source>
        <strain evidence="1 2">FDAARGOS_1031</strain>
    </source>
</reference>
<protein>
    <submittedName>
        <fullName evidence="1">Uncharacterized protein</fullName>
    </submittedName>
</protein>
<dbReference type="Proteomes" id="UP000595426">
    <property type="component" value="Chromosome"/>
</dbReference>
<dbReference type="InterPro" id="IPR011855">
    <property type="entry name" value="Phgtail_TP901_1"/>
</dbReference>
<name>A0A7T7V363_9FLAO</name>
<proteinExistence type="predicted"/>
<evidence type="ECO:0000313" key="2">
    <source>
        <dbReference type="Proteomes" id="UP000595426"/>
    </source>
</evidence>
<organism evidence="1 2">
    <name type="scientific">Elizabethkingia bruuniana</name>
    <dbReference type="NCBI Taxonomy" id="1756149"/>
    <lineage>
        <taxon>Bacteria</taxon>
        <taxon>Pseudomonadati</taxon>
        <taxon>Bacteroidota</taxon>
        <taxon>Flavobacteriia</taxon>
        <taxon>Flavobacteriales</taxon>
        <taxon>Weeksellaceae</taxon>
        <taxon>Elizabethkingia</taxon>
    </lineage>
</organism>
<dbReference type="EMBL" id="CP067018">
    <property type="protein sequence ID" value="QQN60899.1"/>
    <property type="molecule type" value="Genomic_DNA"/>
</dbReference>
<dbReference type="Pfam" id="PF06199">
    <property type="entry name" value="Phage_tail_2"/>
    <property type="match status" value="1"/>
</dbReference>